<gene>
    <name evidence="2" type="ORF">M408DRAFT_139285</name>
</gene>
<evidence type="ECO:0000313" key="2">
    <source>
        <dbReference type="EMBL" id="KIM20328.1"/>
    </source>
</evidence>
<dbReference type="AlphaFoldDB" id="A0A0C2W1E3"/>
<dbReference type="Proteomes" id="UP000054097">
    <property type="component" value="Unassembled WGS sequence"/>
</dbReference>
<reference evidence="3" key="2">
    <citation type="submission" date="2015-01" db="EMBL/GenBank/DDBJ databases">
        <title>Evolutionary Origins and Diversification of the Mycorrhizal Mutualists.</title>
        <authorList>
            <consortium name="DOE Joint Genome Institute"/>
            <consortium name="Mycorrhizal Genomics Consortium"/>
            <person name="Kohler A."/>
            <person name="Kuo A."/>
            <person name="Nagy L.G."/>
            <person name="Floudas D."/>
            <person name="Copeland A."/>
            <person name="Barry K.W."/>
            <person name="Cichocki N."/>
            <person name="Veneault-Fourrey C."/>
            <person name="LaButti K."/>
            <person name="Lindquist E.A."/>
            <person name="Lipzen A."/>
            <person name="Lundell T."/>
            <person name="Morin E."/>
            <person name="Murat C."/>
            <person name="Riley R."/>
            <person name="Ohm R."/>
            <person name="Sun H."/>
            <person name="Tunlid A."/>
            <person name="Henrissat B."/>
            <person name="Grigoriev I.V."/>
            <person name="Hibbett D.S."/>
            <person name="Martin F."/>
        </authorList>
    </citation>
    <scope>NUCLEOTIDE SEQUENCE [LARGE SCALE GENOMIC DNA]</scope>
    <source>
        <strain evidence="3">MAFF 305830</strain>
    </source>
</reference>
<dbReference type="STRING" id="933852.A0A0C2W1E3"/>
<reference evidence="2 3" key="1">
    <citation type="submission" date="2014-04" db="EMBL/GenBank/DDBJ databases">
        <authorList>
            <consortium name="DOE Joint Genome Institute"/>
            <person name="Kuo A."/>
            <person name="Zuccaro A."/>
            <person name="Kohler A."/>
            <person name="Nagy L.G."/>
            <person name="Floudas D."/>
            <person name="Copeland A."/>
            <person name="Barry K.W."/>
            <person name="Cichocki N."/>
            <person name="Veneault-Fourrey C."/>
            <person name="LaButti K."/>
            <person name="Lindquist E.A."/>
            <person name="Lipzen A."/>
            <person name="Lundell T."/>
            <person name="Morin E."/>
            <person name="Murat C."/>
            <person name="Sun H."/>
            <person name="Tunlid A."/>
            <person name="Henrissat B."/>
            <person name="Grigoriev I.V."/>
            <person name="Hibbett D.S."/>
            <person name="Martin F."/>
            <person name="Nordberg H.P."/>
            <person name="Cantor M.N."/>
            <person name="Hua S.X."/>
        </authorList>
    </citation>
    <scope>NUCLEOTIDE SEQUENCE [LARGE SCALE GENOMIC DNA]</scope>
    <source>
        <strain evidence="2 3">MAFF 305830</strain>
    </source>
</reference>
<dbReference type="EMBL" id="KN824445">
    <property type="protein sequence ID" value="KIM20328.1"/>
    <property type="molecule type" value="Genomic_DNA"/>
</dbReference>
<feature type="region of interest" description="Disordered" evidence="1">
    <location>
        <begin position="1"/>
        <end position="187"/>
    </location>
</feature>
<name>A0A0C2W1E3_SERVB</name>
<dbReference type="HOGENOM" id="CLU_1457842_0_0_1"/>
<proteinExistence type="predicted"/>
<feature type="compositionally biased region" description="Low complexity" evidence="1">
    <location>
        <begin position="64"/>
        <end position="78"/>
    </location>
</feature>
<accession>A0A0C2W1E3</accession>
<keyword evidence="3" id="KW-1185">Reference proteome</keyword>
<feature type="non-terminal residue" evidence="2">
    <location>
        <position position="187"/>
    </location>
</feature>
<feature type="compositionally biased region" description="Basic and acidic residues" evidence="1">
    <location>
        <begin position="1"/>
        <end position="14"/>
    </location>
</feature>
<evidence type="ECO:0000313" key="3">
    <source>
        <dbReference type="Proteomes" id="UP000054097"/>
    </source>
</evidence>
<evidence type="ECO:0000256" key="1">
    <source>
        <dbReference type="SAM" id="MobiDB-lite"/>
    </source>
</evidence>
<organism evidence="2 3">
    <name type="scientific">Serendipita vermifera MAFF 305830</name>
    <dbReference type="NCBI Taxonomy" id="933852"/>
    <lineage>
        <taxon>Eukaryota</taxon>
        <taxon>Fungi</taxon>
        <taxon>Dikarya</taxon>
        <taxon>Basidiomycota</taxon>
        <taxon>Agaricomycotina</taxon>
        <taxon>Agaricomycetes</taxon>
        <taxon>Sebacinales</taxon>
        <taxon>Serendipitaceae</taxon>
        <taxon>Serendipita</taxon>
    </lineage>
</organism>
<sequence>MSFHDGSRDGAAGKRKERPPSLSLTSEEHNVVDDNGDNPRPSLGSITSNSSLDPYYFTATLQRPIIPSSTPEPKPTSSATMTPKPLQDPKTPGVNPGSIDRAGLVGVGDLTTPRWTSRAEFNLKTPVWHTSEQDVPEMDEEGEQLPQHEPQAPDNAQDPEDNEVDRSSPWTIEAVDESDTNERSSYV</sequence>
<feature type="compositionally biased region" description="Acidic residues" evidence="1">
    <location>
        <begin position="134"/>
        <end position="143"/>
    </location>
</feature>
<protein>
    <submittedName>
        <fullName evidence="2">Uncharacterized protein</fullName>
    </submittedName>
</protein>
<dbReference type="OrthoDB" id="9332038at2759"/>